<keyword evidence="1" id="KW-0472">Membrane</keyword>
<accession>M2YE09</accession>
<dbReference type="AlphaFoldDB" id="M2YE09"/>
<reference evidence="2 3" key="1">
    <citation type="journal article" date="2014" name="Genome Announc.">
        <title>Draft Genome Sequence of Magnetospirillum sp. Strain SO-1, a Freshwater Magnetotactic Bacterium Isolated from the Ol'khovka River, Russia.</title>
        <authorList>
            <person name="Grouzdev D.S."/>
            <person name="Dziuba M.V."/>
            <person name="Sukhacheva M.S."/>
            <person name="Mardanov A.V."/>
            <person name="Beletskiy A.V."/>
            <person name="Kuznetsov B.B."/>
            <person name="Skryabin K.G."/>
        </authorList>
    </citation>
    <scope>NUCLEOTIDE SEQUENCE [LARGE SCALE GENOMIC DNA]</scope>
    <source>
        <strain evidence="2 3">SO-1</strain>
    </source>
</reference>
<keyword evidence="1" id="KW-1133">Transmembrane helix</keyword>
<proteinExistence type="predicted"/>
<dbReference type="STRING" id="1244869.H261_04690"/>
<organism evidence="2 3">
    <name type="scientific">Paramagnetospirillum caucaseum</name>
    <dbReference type="NCBI Taxonomy" id="1244869"/>
    <lineage>
        <taxon>Bacteria</taxon>
        <taxon>Pseudomonadati</taxon>
        <taxon>Pseudomonadota</taxon>
        <taxon>Alphaproteobacteria</taxon>
        <taxon>Rhodospirillales</taxon>
        <taxon>Magnetospirillaceae</taxon>
        <taxon>Paramagnetospirillum</taxon>
    </lineage>
</organism>
<evidence type="ECO:0000256" key="1">
    <source>
        <dbReference type="SAM" id="Phobius"/>
    </source>
</evidence>
<keyword evidence="1" id="KW-0812">Transmembrane</keyword>
<dbReference type="PATRIC" id="fig|1244869.3.peg.943"/>
<feature type="transmembrane region" description="Helical" evidence="1">
    <location>
        <begin position="16"/>
        <end position="37"/>
    </location>
</feature>
<keyword evidence="3" id="KW-1185">Reference proteome</keyword>
<evidence type="ECO:0000313" key="2">
    <source>
        <dbReference type="EMBL" id="EME71206.1"/>
    </source>
</evidence>
<dbReference type="EMBL" id="AONQ01000008">
    <property type="protein sequence ID" value="EME71206.1"/>
    <property type="molecule type" value="Genomic_DNA"/>
</dbReference>
<dbReference type="RefSeq" id="WP_008614876.1">
    <property type="nucleotide sequence ID" value="NZ_AONQ01000008.1"/>
</dbReference>
<gene>
    <name evidence="2" type="ORF">H261_04690</name>
</gene>
<protein>
    <submittedName>
        <fullName evidence="2">Uncharacterized protein</fullName>
    </submittedName>
</protein>
<evidence type="ECO:0000313" key="3">
    <source>
        <dbReference type="Proteomes" id="UP000011744"/>
    </source>
</evidence>
<name>M2YE09_9PROT</name>
<dbReference type="Proteomes" id="UP000011744">
    <property type="component" value="Unassembled WGS sequence"/>
</dbReference>
<sequence length="61" mass="6543">MNAFQDLAEMTRDYGLVRYFVLTIAVVAVLMAVLFLWGHVPENAPEVAPLPPAPAAAPGGY</sequence>
<comment type="caution">
    <text evidence="2">The sequence shown here is derived from an EMBL/GenBank/DDBJ whole genome shotgun (WGS) entry which is preliminary data.</text>
</comment>